<feature type="domain" description="RNase H type-1" evidence="1">
    <location>
        <begin position="15"/>
        <end position="99"/>
    </location>
</feature>
<dbReference type="GO" id="GO:0003676">
    <property type="term" value="F:nucleic acid binding"/>
    <property type="evidence" value="ECO:0007669"/>
    <property type="project" value="InterPro"/>
</dbReference>
<protein>
    <recommendedName>
        <fullName evidence="1">RNase H type-1 domain-containing protein</fullName>
    </recommendedName>
</protein>
<sequence length="119" mass="14027">MGAFGFSFLHWNGSQVEVQAILALRRFIQNWMLEFNDIIIEGDNNNVIELFRKTLLNKGEVKGGNLNWKELDLNNFKQVLFVYVNRDYNKLADMCANYAFFIFFWDVLYSNNVPPLFLC</sequence>
<evidence type="ECO:0000313" key="3">
    <source>
        <dbReference type="Proteomes" id="UP000233837"/>
    </source>
</evidence>
<evidence type="ECO:0000313" key="2">
    <source>
        <dbReference type="EMBL" id="PKU86230.1"/>
    </source>
</evidence>
<dbReference type="AlphaFoldDB" id="A0A2I0XEA9"/>
<reference evidence="2 3" key="2">
    <citation type="journal article" date="2017" name="Nature">
        <title>The Apostasia genome and the evolution of orchids.</title>
        <authorList>
            <person name="Zhang G.Q."/>
            <person name="Liu K.W."/>
            <person name="Li Z."/>
            <person name="Lohaus R."/>
            <person name="Hsiao Y.Y."/>
            <person name="Niu S.C."/>
            <person name="Wang J.Y."/>
            <person name="Lin Y.C."/>
            <person name="Xu Q."/>
            <person name="Chen L.J."/>
            <person name="Yoshida K."/>
            <person name="Fujiwara S."/>
            <person name="Wang Z.W."/>
            <person name="Zhang Y.Q."/>
            <person name="Mitsuda N."/>
            <person name="Wang M."/>
            <person name="Liu G.H."/>
            <person name="Pecoraro L."/>
            <person name="Huang H.X."/>
            <person name="Xiao X.J."/>
            <person name="Lin M."/>
            <person name="Wu X.Y."/>
            <person name="Wu W.L."/>
            <person name="Chen Y.Y."/>
            <person name="Chang S.B."/>
            <person name="Sakamoto S."/>
            <person name="Ohme-Takagi M."/>
            <person name="Yagi M."/>
            <person name="Zeng S.J."/>
            <person name="Shen C.Y."/>
            <person name="Yeh C.M."/>
            <person name="Luo Y.B."/>
            <person name="Tsai W.C."/>
            <person name="Van de Peer Y."/>
            <person name="Liu Z.J."/>
        </authorList>
    </citation>
    <scope>NUCLEOTIDE SEQUENCE [LARGE SCALE GENOMIC DNA]</scope>
    <source>
        <tissue evidence="2">The whole plant</tissue>
    </source>
</reference>
<proteinExistence type="predicted"/>
<dbReference type="Gene3D" id="3.30.420.10">
    <property type="entry name" value="Ribonuclease H-like superfamily/Ribonuclease H"/>
    <property type="match status" value="1"/>
</dbReference>
<dbReference type="InterPro" id="IPR036397">
    <property type="entry name" value="RNaseH_sf"/>
</dbReference>
<dbReference type="InterPro" id="IPR012337">
    <property type="entry name" value="RNaseH-like_sf"/>
</dbReference>
<dbReference type="Pfam" id="PF13456">
    <property type="entry name" value="RVT_3"/>
    <property type="match status" value="1"/>
</dbReference>
<dbReference type="GO" id="GO:0004523">
    <property type="term" value="F:RNA-DNA hybrid ribonuclease activity"/>
    <property type="evidence" value="ECO:0007669"/>
    <property type="project" value="InterPro"/>
</dbReference>
<evidence type="ECO:0000259" key="1">
    <source>
        <dbReference type="Pfam" id="PF13456"/>
    </source>
</evidence>
<dbReference type="Proteomes" id="UP000233837">
    <property type="component" value="Unassembled WGS sequence"/>
</dbReference>
<dbReference type="InterPro" id="IPR002156">
    <property type="entry name" value="RNaseH_domain"/>
</dbReference>
<accession>A0A2I0XEA9</accession>
<organism evidence="2 3">
    <name type="scientific">Dendrobium catenatum</name>
    <dbReference type="NCBI Taxonomy" id="906689"/>
    <lineage>
        <taxon>Eukaryota</taxon>
        <taxon>Viridiplantae</taxon>
        <taxon>Streptophyta</taxon>
        <taxon>Embryophyta</taxon>
        <taxon>Tracheophyta</taxon>
        <taxon>Spermatophyta</taxon>
        <taxon>Magnoliopsida</taxon>
        <taxon>Liliopsida</taxon>
        <taxon>Asparagales</taxon>
        <taxon>Orchidaceae</taxon>
        <taxon>Epidendroideae</taxon>
        <taxon>Malaxideae</taxon>
        <taxon>Dendrobiinae</taxon>
        <taxon>Dendrobium</taxon>
    </lineage>
</organism>
<reference evidence="2 3" key="1">
    <citation type="journal article" date="2016" name="Sci. Rep.">
        <title>The Dendrobium catenatum Lindl. genome sequence provides insights into polysaccharide synthase, floral development and adaptive evolution.</title>
        <authorList>
            <person name="Zhang G.Q."/>
            <person name="Xu Q."/>
            <person name="Bian C."/>
            <person name="Tsai W.C."/>
            <person name="Yeh C.M."/>
            <person name="Liu K.W."/>
            <person name="Yoshida K."/>
            <person name="Zhang L.S."/>
            <person name="Chang S.B."/>
            <person name="Chen F."/>
            <person name="Shi Y."/>
            <person name="Su Y.Y."/>
            <person name="Zhang Y.Q."/>
            <person name="Chen L.J."/>
            <person name="Yin Y."/>
            <person name="Lin M."/>
            <person name="Huang H."/>
            <person name="Deng H."/>
            <person name="Wang Z.W."/>
            <person name="Zhu S.L."/>
            <person name="Zhao X."/>
            <person name="Deng C."/>
            <person name="Niu S.C."/>
            <person name="Huang J."/>
            <person name="Wang M."/>
            <person name="Liu G.H."/>
            <person name="Yang H.J."/>
            <person name="Xiao X.J."/>
            <person name="Hsiao Y.Y."/>
            <person name="Wu W.L."/>
            <person name="Chen Y.Y."/>
            <person name="Mitsuda N."/>
            <person name="Ohme-Takagi M."/>
            <person name="Luo Y.B."/>
            <person name="Van de Peer Y."/>
            <person name="Liu Z.J."/>
        </authorList>
    </citation>
    <scope>NUCLEOTIDE SEQUENCE [LARGE SCALE GENOMIC DNA]</scope>
    <source>
        <tissue evidence="2">The whole plant</tissue>
    </source>
</reference>
<name>A0A2I0XEA9_9ASPA</name>
<dbReference type="SUPFAM" id="SSF53098">
    <property type="entry name" value="Ribonuclease H-like"/>
    <property type="match status" value="1"/>
</dbReference>
<gene>
    <name evidence="2" type="ORF">MA16_Dca002061</name>
</gene>
<dbReference type="EMBL" id="KZ501954">
    <property type="protein sequence ID" value="PKU86230.1"/>
    <property type="molecule type" value="Genomic_DNA"/>
</dbReference>
<keyword evidence="3" id="KW-1185">Reference proteome</keyword>